<sequence length="316" mass="33712">MRHLLSRALPGESGTRIEPVDEGGEHSTWWVGTRYVLRFALDESGSRRQRRERALRDAIRSRLAVRVPISIASGEWAPRLTYTIDTRLPGVSAELQPVSPAGERDLAQLLTGLRALSAEEIAGLGLPTAPPRPLDTLRKAAAAAAARLTADGELDGVAEGAHRPPLRAAAPARPTPPIRPAPVAVVHNDLKGEHLLVSDSGRVCGVLDWTDAVIGDPAEDIAGLAISLGAPAAIRVATHAGYEPPVCRRALLLARYDTLIRLADRLYGTDDSPLSLLRTQLARAWRTTPLDSTTPTGSSTLTTGEPTTDIRDDPPA</sequence>
<dbReference type="Gene3D" id="3.30.200.20">
    <property type="entry name" value="Phosphorylase Kinase, domain 1"/>
    <property type="match status" value="1"/>
</dbReference>
<evidence type="ECO:0000313" key="3">
    <source>
        <dbReference type="EMBL" id="MFH8586893.1"/>
    </source>
</evidence>
<evidence type="ECO:0000256" key="1">
    <source>
        <dbReference type="SAM" id="MobiDB-lite"/>
    </source>
</evidence>
<dbReference type="Pfam" id="PF01636">
    <property type="entry name" value="APH"/>
    <property type="match status" value="1"/>
</dbReference>
<dbReference type="InterPro" id="IPR051678">
    <property type="entry name" value="AGP_Transferase"/>
</dbReference>
<feature type="domain" description="Aminoglycoside phosphotransferase" evidence="2">
    <location>
        <begin position="17"/>
        <end position="243"/>
    </location>
</feature>
<reference evidence="3 4" key="1">
    <citation type="submission" date="2024-10" db="EMBL/GenBank/DDBJ databases">
        <title>The Natural Products Discovery Center: Release of the First 8490 Sequenced Strains for Exploring Actinobacteria Biosynthetic Diversity.</title>
        <authorList>
            <person name="Kalkreuter E."/>
            <person name="Kautsar S.A."/>
            <person name="Yang D."/>
            <person name="Bader C.D."/>
            <person name="Teijaro C.N."/>
            <person name="Fluegel L."/>
            <person name="Davis C.M."/>
            <person name="Simpson J.R."/>
            <person name="Lauterbach L."/>
            <person name="Steele A.D."/>
            <person name="Gui C."/>
            <person name="Meng S."/>
            <person name="Li G."/>
            <person name="Viehrig K."/>
            <person name="Ye F."/>
            <person name="Su P."/>
            <person name="Kiefer A.F."/>
            <person name="Nichols A."/>
            <person name="Cepeda A.J."/>
            <person name="Yan W."/>
            <person name="Fan B."/>
            <person name="Jiang Y."/>
            <person name="Adhikari A."/>
            <person name="Zheng C.-J."/>
            <person name="Schuster L."/>
            <person name="Cowan T.M."/>
            <person name="Smanski M.J."/>
            <person name="Chevrette M.G."/>
            <person name="De Carvalho L.P.S."/>
            <person name="Shen B."/>
        </authorList>
    </citation>
    <scope>NUCLEOTIDE SEQUENCE [LARGE SCALE GENOMIC DNA]</scope>
    <source>
        <strain evidence="3 4">NPDC018013</strain>
    </source>
</reference>
<dbReference type="Proteomes" id="UP001610990">
    <property type="component" value="Unassembled WGS sequence"/>
</dbReference>
<keyword evidence="3" id="KW-0808">Transferase</keyword>
<dbReference type="GO" id="GO:0016740">
    <property type="term" value="F:transferase activity"/>
    <property type="evidence" value="ECO:0007669"/>
    <property type="project" value="UniProtKB-KW"/>
</dbReference>
<feature type="region of interest" description="Disordered" evidence="1">
    <location>
        <begin position="1"/>
        <end position="22"/>
    </location>
</feature>
<accession>A0ABW7RIA1</accession>
<dbReference type="InterPro" id="IPR011009">
    <property type="entry name" value="Kinase-like_dom_sf"/>
</dbReference>
<proteinExistence type="predicted"/>
<dbReference type="PANTHER" id="PTHR21310">
    <property type="entry name" value="AMINOGLYCOSIDE PHOSPHOTRANSFERASE-RELATED-RELATED"/>
    <property type="match status" value="1"/>
</dbReference>
<name>A0ABW7RIA1_9ACTN</name>
<dbReference type="EC" id="2.7.1.-" evidence="3"/>
<feature type="compositionally biased region" description="Low complexity" evidence="1">
    <location>
        <begin position="287"/>
        <end position="307"/>
    </location>
</feature>
<comment type="caution">
    <text evidence="3">The sequence shown here is derived from an EMBL/GenBank/DDBJ whole genome shotgun (WGS) entry which is preliminary data.</text>
</comment>
<evidence type="ECO:0000259" key="2">
    <source>
        <dbReference type="Pfam" id="PF01636"/>
    </source>
</evidence>
<organism evidence="3 4">
    <name type="scientific">Streptomyces celluloflavus</name>
    <dbReference type="NCBI Taxonomy" id="58344"/>
    <lineage>
        <taxon>Bacteria</taxon>
        <taxon>Bacillati</taxon>
        <taxon>Actinomycetota</taxon>
        <taxon>Actinomycetes</taxon>
        <taxon>Kitasatosporales</taxon>
        <taxon>Streptomycetaceae</taxon>
        <taxon>Streptomyces</taxon>
    </lineage>
</organism>
<dbReference type="InterPro" id="IPR002575">
    <property type="entry name" value="Aminoglycoside_PTrfase"/>
</dbReference>
<evidence type="ECO:0000313" key="4">
    <source>
        <dbReference type="Proteomes" id="UP001610990"/>
    </source>
</evidence>
<gene>
    <name evidence="3" type="ORF">ACH4GP_21240</name>
</gene>
<feature type="region of interest" description="Disordered" evidence="1">
    <location>
        <begin position="287"/>
        <end position="316"/>
    </location>
</feature>
<dbReference type="EMBL" id="JBIRGH010000013">
    <property type="protein sequence ID" value="MFH8586893.1"/>
    <property type="molecule type" value="Genomic_DNA"/>
</dbReference>
<dbReference type="SUPFAM" id="SSF56112">
    <property type="entry name" value="Protein kinase-like (PK-like)"/>
    <property type="match status" value="1"/>
</dbReference>
<keyword evidence="4" id="KW-1185">Reference proteome</keyword>
<dbReference type="Gene3D" id="3.90.1200.10">
    <property type="match status" value="1"/>
</dbReference>
<dbReference type="RefSeq" id="WP_397673981.1">
    <property type="nucleotide sequence ID" value="NZ_JBIRGH010000013.1"/>
</dbReference>
<protein>
    <submittedName>
        <fullName evidence="3">Aminoglycoside phosphotransferase family protein</fullName>
        <ecNumber evidence="3">2.7.1.-</ecNumber>
    </submittedName>
</protein>